<evidence type="ECO:0000313" key="2">
    <source>
        <dbReference type="EMBL" id="CAG8592573.1"/>
    </source>
</evidence>
<reference evidence="2" key="1">
    <citation type="submission" date="2021-06" db="EMBL/GenBank/DDBJ databases">
        <authorList>
            <person name="Kallberg Y."/>
            <person name="Tangrot J."/>
            <person name="Rosling A."/>
        </authorList>
    </citation>
    <scope>NUCLEOTIDE SEQUENCE</scope>
    <source>
        <strain evidence="2">CL551</strain>
    </source>
</reference>
<dbReference type="Proteomes" id="UP000789342">
    <property type="component" value="Unassembled WGS sequence"/>
</dbReference>
<gene>
    <name evidence="2" type="ORF">AMORRO_LOCUS7413</name>
</gene>
<protein>
    <submittedName>
        <fullName evidence="2">17143_t:CDS:1</fullName>
    </submittedName>
</protein>
<dbReference type="AlphaFoldDB" id="A0A9N9GA96"/>
<evidence type="ECO:0000256" key="1">
    <source>
        <dbReference type="SAM" id="MobiDB-lite"/>
    </source>
</evidence>
<name>A0A9N9GA96_9GLOM</name>
<sequence length="40" mass="4310">MVLTVVTVIPALNGPDNERELDIKVEEEENNDSAGPSGTR</sequence>
<comment type="caution">
    <text evidence="2">The sequence shown here is derived from an EMBL/GenBank/DDBJ whole genome shotgun (WGS) entry which is preliminary data.</text>
</comment>
<accession>A0A9N9GA96</accession>
<evidence type="ECO:0000313" key="3">
    <source>
        <dbReference type="Proteomes" id="UP000789342"/>
    </source>
</evidence>
<dbReference type="EMBL" id="CAJVPV010005550">
    <property type="protein sequence ID" value="CAG8592573.1"/>
    <property type="molecule type" value="Genomic_DNA"/>
</dbReference>
<proteinExistence type="predicted"/>
<feature type="region of interest" description="Disordered" evidence="1">
    <location>
        <begin position="9"/>
        <end position="40"/>
    </location>
</feature>
<organism evidence="2 3">
    <name type="scientific">Acaulospora morrowiae</name>
    <dbReference type="NCBI Taxonomy" id="94023"/>
    <lineage>
        <taxon>Eukaryota</taxon>
        <taxon>Fungi</taxon>
        <taxon>Fungi incertae sedis</taxon>
        <taxon>Mucoromycota</taxon>
        <taxon>Glomeromycotina</taxon>
        <taxon>Glomeromycetes</taxon>
        <taxon>Diversisporales</taxon>
        <taxon>Acaulosporaceae</taxon>
        <taxon>Acaulospora</taxon>
    </lineage>
</organism>
<keyword evidence="3" id="KW-1185">Reference proteome</keyword>